<evidence type="ECO:0000256" key="4">
    <source>
        <dbReference type="ARBA" id="ARBA00022692"/>
    </source>
</evidence>
<comment type="similarity">
    <text evidence="2 10">Belongs to the sodium:neurotransmitter symporter (SNF) (TC 2.A.22) family.</text>
</comment>
<keyword evidence="5 10" id="KW-0769">Symport</keyword>
<dbReference type="CDD" id="cd11496">
    <property type="entry name" value="SLC6sbd-TauT-like"/>
    <property type="match status" value="1"/>
</dbReference>
<dbReference type="GO" id="GO:0046872">
    <property type="term" value="F:metal ion binding"/>
    <property type="evidence" value="ECO:0007669"/>
    <property type="project" value="UniProtKB-KW"/>
</dbReference>
<feature type="transmembrane region" description="Helical" evidence="11">
    <location>
        <begin position="219"/>
        <end position="238"/>
    </location>
</feature>
<feature type="disulfide bond" evidence="9">
    <location>
        <begin position="161"/>
        <end position="170"/>
    </location>
</feature>
<feature type="binding site" evidence="8">
    <location>
        <position position="401"/>
    </location>
    <ligand>
        <name>Na(+)</name>
        <dbReference type="ChEBI" id="CHEBI:29101"/>
        <label>1</label>
    </ligand>
</feature>
<proteinExistence type="inferred from homology"/>
<evidence type="ECO:0000256" key="10">
    <source>
        <dbReference type="RuleBase" id="RU003732"/>
    </source>
</evidence>
<evidence type="ECO:0000256" key="11">
    <source>
        <dbReference type="SAM" id="Phobius"/>
    </source>
</evidence>
<feature type="transmembrane region" description="Helical" evidence="11">
    <location>
        <begin position="457"/>
        <end position="482"/>
    </location>
</feature>
<evidence type="ECO:0000313" key="13">
    <source>
        <dbReference type="Proteomes" id="UP000887013"/>
    </source>
</evidence>
<feature type="binding site" evidence="8">
    <location>
        <position position="59"/>
    </location>
    <ligand>
        <name>Na(+)</name>
        <dbReference type="ChEBI" id="CHEBI:29101"/>
        <label>1</label>
    </ligand>
</feature>
<evidence type="ECO:0000256" key="2">
    <source>
        <dbReference type="ARBA" id="ARBA00006459"/>
    </source>
</evidence>
<evidence type="ECO:0000256" key="9">
    <source>
        <dbReference type="PIRSR" id="PIRSR600175-2"/>
    </source>
</evidence>
<dbReference type="PANTHER" id="PTHR11616">
    <property type="entry name" value="SODIUM/CHLORIDE DEPENDENT TRANSPORTER"/>
    <property type="match status" value="1"/>
</dbReference>
<keyword evidence="8" id="KW-0915">Sodium</keyword>
<feature type="transmembrane region" description="Helical" evidence="11">
    <location>
        <begin position="385"/>
        <end position="406"/>
    </location>
</feature>
<dbReference type="GO" id="GO:0015293">
    <property type="term" value="F:symporter activity"/>
    <property type="evidence" value="ECO:0007669"/>
    <property type="project" value="UniProtKB-KW"/>
</dbReference>
<keyword evidence="6 11" id="KW-1133">Transmembrane helix</keyword>
<evidence type="ECO:0000256" key="5">
    <source>
        <dbReference type="ARBA" id="ARBA00022847"/>
    </source>
</evidence>
<feature type="binding site" evidence="8">
    <location>
        <position position="397"/>
    </location>
    <ligand>
        <name>Na(+)</name>
        <dbReference type="ChEBI" id="CHEBI:29101"/>
        <label>1</label>
    </ligand>
</feature>
<feature type="transmembrane region" description="Helical" evidence="11">
    <location>
        <begin position="427"/>
        <end position="445"/>
    </location>
</feature>
<evidence type="ECO:0000256" key="8">
    <source>
        <dbReference type="PIRSR" id="PIRSR600175-1"/>
    </source>
</evidence>
<dbReference type="PRINTS" id="PR00176">
    <property type="entry name" value="NANEUSMPORT"/>
</dbReference>
<dbReference type="InterPro" id="IPR037272">
    <property type="entry name" value="SNS_sf"/>
</dbReference>
<comment type="caution">
    <text evidence="12">The sequence shown here is derived from an EMBL/GenBank/DDBJ whole genome shotgun (WGS) entry which is preliminary data.</text>
</comment>
<reference evidence="12" key="1">
    <citation type="submission" date="2020-08" db="EMBL/GenBank/DDBJ databases">
        <title>Multicomponent nature underlies the extraordinary mechanical properties of spider dragline silk.</title>
        <authorList>
            <person name="Kono N."/>
            <person name="Nakamura H."/>
            <person name="Mori M."/>
            <person name="Yoshida Y."/>
            <person name="Ohtoshi R."/>
            <person name="Malay A.D."/>
            <person name="Moran D.A.P."/>
            <person name="Tomita M."/>
            <person name="Numata K."/>
            <person name="Arakawa K."/>
        </authorList>
    </citation>
    <scope>NUCLEOTIDE SEQUENCE</scope>
</reference>
<keyword evidence="4 10" id="KW-0812">Transmembrane</keyword>
<dbReference type="EMBL" id="BMAW01110146">
    <property type="protein sequence ID" value="GFT41663.1"/>
    <property type="molecule type" value="Genomic_DNA"/>
</dbReference>
<gene>
    <name evidence="12" type="primary">Slc6a1</name>
    <name evidence="12" type="ORF">NPIL_691861</name>
</gene>
<dbReference type="Pfam" id="PF00209">
    <property type="entry name" value="SNF"/>
    <property type="match status" value="1"/>
</dbReference>
<dbReference type="SUPFAM" id="SSF161070">
    <property type="entry name" value="SNF-like"/>
    <property type="match status" value="1"/>
</dbReference>
<dbReference type="InterPro" id="IPR000175">
    <property type="entry name" value="Na/ntran_symport"/>
</dbReference>
<dbReference type="Proteomes" id="UP000887013">
    <property type="component" value="Unassembled WGS sequence"/>
</dbReference>
<evidence type="ECO:0000256" key="1">
    <source>
        <dbReference type="ARBA" id="ARBA00004141"/>
    </source>
</evidence>
<dbReference type="PROSITE" id="PS00610">
    <property type="entry name" value="NA_NEUROTRAN_SYMP_1"/>
    <property type="match status" value="1"/>
</dbReference>
<evidence type="ECO:0000256" key="7">
    <source>
        <dbReference type="ARBA" id="ARBA00023136"/>
    </source>
</evidence>
<feature type="transmembrane region" description="Helical" evidence="11">
    <location>
        <begin position="289"/>
        <end position="314"/>
    </location>
</feature>
<feature type="binding site" evidence="8">
    <location>
        <position position="58"/>
    </location>
    <ligand>
        <name>Na(+)</name>
        <dbReference type="ChEBI" id="CHEBI:29101"/>
        <label>1</label>
    </ligand>
</feature>
<accession>A0A8X6P0P6</accession>
<keyword evidence="8" id="KW-0479">Metal-binding</keyword>
<dbReference type="AlphaFoldDB" id="A0A8X6P0P6"/>
<dbReference type="GO" id="GO:0006865">
    <property type="term" value="P:amino acid transport"/>
    <property type="evidence" value="ECO:0007669"/>
    <property type="project" value="TreeGrafter"/>
</dbReference>
<keyword evidence="7 11" id="KW-0472">Membrane</keyword>
<dbReference type="GO" id="GO:0035725">
    <property type="term" value="P:sodium ion transmembrane transport"/>
    <property type="evidence" value="ECO:0007669"/>
    <property type="project" value="TreeGrafter"/>
</dbReference>
<evidence type="ECO:0000256" key="3">
    <source>
        <dbReference type="ARBA" id="ARBA00022448"/>
    </source>
</evidence>
<feature type="transmembrane region" description="Helical" evidence="11">
    <location>
        <begin position="79"/>
        <end position="101"/>
    </location>
</feature>
<dbReference type="OrthoDB" id="6581954at2759"/>
<dbReference type="PANTHER" id="PTHR11616:SF309">
    <property type="entry name" value="TRANSPORTER"/>
    <property type="match status" value="1"/>
</dbReference>
<feature type="transmembrane region" description="Helical" evidence="11">
    <location>
        <begin position="542"/>
        <end position="563"/>
    </location>
</feature>
<keyword evidence="9" id="KW-1015">Disulfide bond</keyword>
<feature type="transmembrane region" description="Helical" evidence="11">
    <location>
        <begin position="326"/>
        <end position="351"/>
    </location>
</feature>
<name>A0A8X6P0P6_NEPPI</name>
<protein>
    <recommendedName>
        <fullName evidence="10">Transporter</fullName>
    </recommendedName>
</protein>
<sequence length="603" mass="67788">MKEDKSKDLQPITSVCISNRSDMELSISSSSESTVRGDSDRGQWSNKLDFLVSVINYAVGLGNVWRFPYLCYENGGGAFLFPYLICLVLLAGPSFVMEVSIGQYLSLGGIGVWKLVPILKGVGYASITIVTWYNAYFIVIVSWVLLYFVYSFTFSLPWQSCSEYWNTPNCRVIETLATNHSLVLNETGPSSSSVVEFWERRVLGISDGIETMGDMRWDLAGLLILGWVVIYFIIWKGLHNSGKLIYVTATFPYVILSILLIRGITLEGAMDGIYFFIKPDWAKLAEPKVWIAAGTQVFFTFGIGFGSVINLGSYNKFHHNFYRDSIFICILNPLTSILAGVVIFSVLGYMANVQGVVVSEVVKSGPGLAFLTYPEVVLHLPLSPLWSGLFFLMLFVLGINSQFCTVEALVSSLVDEWPHLLMNRRKIFSLVTCVVLCLLGLPMVTQGGMYIFQIMDFYSASGIPLLFTVFFQTIAIAWIYGISRLSKNIRTMIGFAPGWYLKIGWTVLVPFTTLGIFLFSVIHYQPLVYAKVYVYPWWGEMLGWLIALSSMIWIPLYSLYFLYNTKGSFQERLQIGLTPALDDGINRDVPKDIPLQFEGPTRV</sequence>
<feature type="binding site" evidence="8">
    <location>
        <position position="63"/>
    </location>
    <ligand>
        <name>Na(+)</name>
        <dbReference type="ChEBI" id="CHEBI:29101"/>
        <label>1</label>
    </ligand>
</feature>
<keyword evidence="13" id="KW-1185">Reference proteome</keyword>
<dbReference type="PROSITE" id="PS50267">
    <property type="entry name" value="NA_NEUROTRAN_SYMP_3"/>
    <property type="match status" value="1"/>
</dbReference>
<dbReference type="PROSITE" id="PS00754">
    <property type="entry name" value="NA_NEUROTRAN_SYMP_2"/>
    <property type="match status" value="1"/>
</dbReference>
<feature type="binding site" evidence="8">
    <location>
        <position position="332"/>
    </location>
    <ligand>
        <name>Na(+)</name>
        <dbReference type="ChEBI" id="CHEBI:29101"/>
        <label>1</label>
    </ligand>
</feature>
<keyword evidence="3 10" id="KW-0813">Transport</keyword>
<dbReference type="GO" id="GO:0005886">
    <property type="term" value="C:plasma membrane"/>
    <property type="evidence" value="ECO:0007669"/>
    <property type="project" value="TreeGrafter"/>
</dbReference>
<organism evidence="12 13">
    <name type="scientific">Nephila pilipes</name>
    <name type="common">Giant wood spider</name>
    <name type="synonym">Nephila maculata</name>
    <dbReference type="NCBI Taxonomy" id="299642"/>
    <lineage>
        <taxon>Eukaryota</taxon>
        <taxon>Metazoa</taxon>
        <taxon>Ecdysozoa</taxon>
        <taxon>Arthropoda</taxon>
        <taxon>Chelicerata</taxon>
        <taxon>Arachnida</taxon>
        <taxon>Araneae</taxon>
        <taxon>Araneomorphae</taxon>
        <taxon>Entelegynae</taxon>
        <taxon>Araneoidea</taxon>
        <taxon>Nephilidae</taxon>
        <taxon>Nephila</taxon>
    </lineage>
</organism>
<feature type="transmembrane region" description="Helical" evidence="11">
    <location>
        <begin position="503"/>
        <end position="522"/>
    </location>
</feature>
<feature type="transmembrane region" description="Helical" evidence="11">
    <location>
        <begin position="250"/>
        <end position="277"/>
    </location>
</feature>
<comment type="subcellular location">
    <subcellularLocation>
        <location evidence="1">Membrane</location>
        <topology evidence="1">Multi-pass membrane protein</topology>
    </subcellularLocation>
</comment>
<evidence type="ECO:0000313" key="12">
    <source>
        <dbReference type="EMBL" id="GFT41663.1"/>
    </source>
</evidence>
<evidence type="ECO:0000256" key="6">
    <source>
        <dbReference type="ARBA" id="ARBA00022989"/>
    </source>
</evidence>
<feature type="transmembrane region" description="Helical" evidence="11">
    <location>
        <begin position="122"/>
        <end position="150"/>
    </location>
</feature>